<protein>
    <submittedName>
        <fullName evidence="1">Uncharacterized protein</fullName>
    </submittedName>
</protein>
<evidence type="ECO:0000313" key="1">
    <source>
        <dbReference type="EMBL" id="MQR01264.1"/>
    </source>
</evidence>
<dbReference type="OrthoDB" id="8101534at2"/>
<dbReference type="EMBL" id="WINI01000006">
    <property type="protein sequence ID" value="MQR01264.1"/>
    <property type="molecule type" value="Genomic_DNA"/>
</dbReference>
<name>A0A843YU82_9BURK</name>
<keyword evidence="2" id="KW-1185">Reference proteome</keyword>
<evidence type="ECO:0000313" key="2">
    <source>
        <dbReference type="Proteomes" id="UP000451565"/>
    </source>
</evidence>
<organism evidence="1 2">
    <name type="scientific">Glaciimonas soli</name>
    <dbReference type="NCBI Taxonomy" id="2590999"/>
    <lineage>
        <taxon>Bacteria</taxon>
        <taxon>Pseudomonadati</taxon>
        <taxon>Pseudomonadota</taxon>
        <taxon>Betaproteobacteria</taxon>
        <taxon>Burkholderiales</taxon>
        <taxon>Oxalobacteraceae</taxon>
        <taxon>Glaciimonas</taxon>
    </lineage>
</organism>
<sequence length="110" mass="11899">MSVFNTAISIDGLFDSIRLSRLHIWPFNLTPNQMSIYNDGKTTGVLSGGADDLQISNSLFFNLNSAVNLFQGSSGTTFANISNTDFDNYGGLVVSAGIISKYKQPVIERA</sequence>
<reference evidence="1 2" key="1">
    <citation type="submission" date="2019-10" db="EMBL/GenBank/DDBJ databases">
        <title>Glaciimonas soli sp. nov., a psychrophilic bacterium isolated from the forest soil of a high elevation mountain in Taiwan.</title>
        <authorList>
            <person name="Wang L.-T."/>
            <person name="Shieh W.Y."/>
        </authorList>
    </citation>
    <scope>NUCLEOTIDE SEQUENCE [LARGE SCALE GENOMIC DNA]</scope>
    <source>
        <strain evidence="1 2">GS1</strain>
    </source>
</reference>
<proteinExistence type="predicted"/>
<dbReference type="RefSeq" id="WP_153234897.1">
    <property type="nucleotide sequence ID" value="NZ_WINI01000006.1"/>
</dbReference>
<dbReference type="Proteomes" id="UP000451565">
    <property type="component" value="Unassembled WGS sequence"/>
</dbReference>
<dbReference type="AlphaFoldDB" id="A0A843YU82"/>
<gene>
    <name evidence="1" type="ORF">GEV47_11315</name>
</gene>
<accession>A0A843YU82</accession>
<comment type="caution">
    <text evidence="1">The sequence shown here is derived from an EMBL/GenBank/DDBJ whole genome shotgun (WGS) entry which is preliminary data.</text>
</comment>